<comment type="caution">
    <text evidence="1">The sequence shown here is derived from an EMBL/GenBank/DDBJ whole genome shotgun (WGS) entry which is preliminary data.</text>
</comment>
<name>L8WZ60_THACA</name>
<proteinExistence type="predicted"/>
<gene>
    <name evidence="1" type="ORF">AG1IA_03858</name>
</gene>
<evidence type="ECO:0000313" key="1">
    <source>
        <dbReference type="EMBL" id="ELU42112.1"/>
    </source>
</evidence>
<dbReference type="AlphaFoldDB" id="L8WZ60"/>
<protein>
    <submittedName>
        <fullName evidence="1">Uncharacterized protein</fullName>
    </submittedName>
</protein>
<evidence type="ECO:0000313" key="2">
    <source>
        <dbReference type="Proteomes" id="UP000011668"/>
    </source>
</evidence>
<dbReference type="EMBL" id="AFRT01000927">
    <property type="protein sequence ID" value="ELU42112.1"/>
    <property type="molecule type" value="Genomic_DNA"/>
</dbReference>
<dbReference type="Proteomes" id="UP000011668">
    <property type="component" value="Unassembled WGS sequence"/>
</dbReference>
<organism evidence="1 2">
    <name type="scientific">Thanatephorus cucumeris (strain AG1-IA)</name>
    <name type="common">Rice sheath blight fungus</name>
    <name type="synonym">Rhizoctonia solani</name>
    <dbReference type="NCBI Taxonomy" id="983506"/>
    <lineage>
        <taxon>Eukaryota</taxon>
        <taxon>Fungi</taxon>
        <taxon>Dikarya</taxon>
        <taxon>Basidiomycota</taxon>
        <taxon>Agaricomycotina</taxon>
        <taxon>Agaricomycetes</taxon>
        <taxon>Cantharellales</taxon>
        <taxon>Ceratobasidiaceae</taxon>
        <taxon>Rhizoctonia</taxon>
        <taxon>Rhizoctonia solani AG-1</taxon>
    </lineage>
</organism>
<reference evidence="1 2" key="1">
    <citation type="journal article" date="2013" name="Nat. Commun.">
        <title>The evolution and pathogenic mechanisms of the rice sheath blight pathogen.</title>
        <authorList>
            <person name="Zheng A."/>
            <person name="Lin R."/>
            <person name="Xu L."/>
            <person name="Qin P."/>
            <person name="Tang C."/>
            <person name="Ai P."/>
            <person name="Zhang D."/>
            <person name="Liu Y."/>
            <person name="Sun Z."/>
            <person name="Feng H."/>
            <person name="Wang Y."/>
            <person name="Chen Y."/>
            <person name="Liang X."/>
            <person name="Fu R."/>
            <person name="Li Q."/>
            <person name="Zhang J."/>
            <person name="Yu X."/>
            <person name="Xie Z."/>
            <person name="Ding L."/>
            <person name="Guan P."/>
            <person name="Tang J."/>
            <person name="Liang Y."/>
            <person name="Wang S."/>
            <person name="Deng Q."/>
            <person name="Li S."/>
            <person name="Zhu J."/>
            <person name="Wang L."/>
            <person name="Liu H."/>
            <person name="Li P."/>
        </authorList>
    </citation>
    <scope>NUCLEOTIDE SEQUENCE [LARGE SCALE GENOMIC DNA]</scope>
    <source>
        <strain evidence="2">AG-1 IA</strain>
    </source>
</reference>
<sequence>MACGPPWLLHRVVSAASDLMIGCVWSSFLRLSSVGHHESGYTPLDERSKAASRARAHQLRWTLCCDSPMNFLNPARPIHVWVWQLISEQVEADVNQTHCSFSHVACGSARALQLGTAVLCIKWVDFYRDMRWRVTMMNGGNPPILIGTVRMPTVVPFGNRLDVADHDVRSLVFGFCRTNHLFSCPRSPSTSPALILYPLIRPGRWCLSSFLEPPRDEITLGAFPPLAVLPEIIGSIPGRLPTWNF</sequence>
<keyword evidence="2" id="KW-1185">Reference proteome</keyword>
<accession>L8WZ60</accession>
<dbReference type="HOGENOM" id="CLU_1134213_0_0_1"/>